<evidence type="ECO:0000256" key="1">
    <source>
        <dbReference type="HAMAP-Rule" id="MF_02066"/>
    </source>
</evidence>
<feature type="signal peptide" evidence="1">
    <location>
        <begin position="1"/>
        <end position="29"/>
    </location>
</feature>
<keyword evidence="1" id="KW-0574">Periplasm</keyword>
<dbReference type="Gene3D" id="1.25.40.10">
    <property type="entry name" value="Tetratricopeptide repeat domain"/>
    <property type="match status" value="1"/>
</dbReference>
<dbReference type="InterPro" id="IPR011990">
    <property type="entry name" value="TPR-like_helical_dom_sf"/>
</dbReference>
<keyword evidence="1" id="KW-0175">Coiled coil</keyword>
<feature type="coiled-coil region" evidence="1">
    <location>
        <begin position="74"/>
        <end position="101"/>
    </location>
</feature>
<keyword evidence="1" id="KW-0131">Cell cycle</keyword>
<feature type="compositionally biased region" description="Gly residues" evidence="3">
    <location>
        <begin position="204"/>
        <end position="219"/>
    </location>
</feature>
<name>A0A4Q0MKG3_9HYPH</name>
<evidence type="ECO:0000256" key="2">
    <source>
        <dbReference type="PROSITE-ProRule" id="PRU00339"/>
    </source>
</evidence>
<dbReference type="GO" id="GO:0043093">
    <property type="term" value="P:FtsZ-dependent cytokinesis"/>
    <property type="evidence" value="ECO:0007669"/>
    <property type="project" value="UniProtKB-UniRule"/>
</dbReference>
<evidence type="ECO:0000256" key="3">
    <source>
        <dbReference type="SAM" id="MobiDB-lite"/>
    </source>
</evidence>
<evidence type="ECO:0000313" key="5">
    <source>
        <dbReference type="Proteomes" id="UP000289708"/>
    </source>
</evidence>
<feature type="region of interest" description="Disordered" evidence="3">
    <location>
        <begin position="119"/>
        <end position="236"/>
    </location>
</feature>
<sequence precursor="true">MIASSRSSLVRRLALGAVFACLASTGAMAQSSGSDDAPSWLERRVDGLERGLAFFGNRDEPPAPRAVQPAQSSMADIAVRLDRLENQMRQLNGRLEELQFQGRRNDEQLKRFQGDVDFRLQDLEGGKSGGSSSSSKPPRRSDAGDATGTTSPDRGSRSADTGLGAPPATLGQTRSSGGGDAIGGLIDGGQDDDPNAPMSIRPPGVGGGDRYGSSGGGYGDGDRMASRDMGVTAGSGDASDQFALGVGFVQRRDYGQAEATFRDFLRAHPNDAKAAEARYWLGESLYQRRKYTDAADSFFSIYKDAPQSAKAPESMLKLGMSLNGMGKKEEACATIAEAGRKYSRIKAQSDRELKRLSC</sequence>
<gene>
    <name evidence="4" type="primary">ybgF</name>
    <name evidence="1" type="synonym">cpoB</name>
    <name evidence="4" type="ORF">EK403_09880</name>
</gene>
<dbReference type="InterPro" id="IPR019734">
    <property type="entry name" value="TPR_rpt"/>
</dbReference>
<dbReference type="PROSITE" id="PS50005">
    <property type="entry name" value="TPR"/>
    <property type="match status" value="1"/>
</dbReference>
<feature type="chain" id="PRO_5021053836" description="Cell division coordinator CpoB" evidence="1">
    <location>
        <begin position="30"/>
        <end position="358"/>
    </location>
</feature>
<comment type="similarity">
    <text evidence="1">Belongs to the CpoB family.</text>
</comment>
<feature type="repeat" description="TPR" evidence="2">
    <location>
        <begin position="238"/>
        <end position="271"/>
    </location>
</feature>
<keyword evidence="1" id="KW-0132">Cell division</keyword>
<dbReference type="EMBL" id="RYFI01000008">
    <property type="protein sequence ID" value="RXF73496.1"/>
    <property type="molecule type" value="Genomic_DNA"/>
</dbReference>
<evidence type="ECO:0000313" key="4">
    <source>
        <dbReference type="EMBL" id="RXF73496.1"/>
    </source>
</evidence>
<protein>
    <recommendedName>
        <fullName evidence="1">Cell division coordinator CpoB</fullName>
    </recommendedName>
</protein>
<dbReference type="HAMAP" id="MF_02066">
    <property type="entry name" value="CpoB"/>
    <property type="match status" value="1"/>
</dbReference>
<dbReference type="GO" id="GO:0030288">
    <property type="term" value="C:outer membrane-bounded periplasmic space"/>
    <property type="evidence" value="ECO:0007669"/>
    <property type="project" value="UniProtKB-UniRule"/>
</dbReference>
<comment type="subcellular location">
    <subcellularLocation>
        <location evidence="1">Periplasm</location>
    </subcellularLocation>
</comment>
<dbReference type="Pfam" id="PF13432">
    <property type="entry name" value="TPR_16"/>
    <property type="match status" value="1"/>
</dbReference>
<dbReference type="InterPro" id="IPR034706">
    <property type="entry name" value="CpoB"/>
</dbReference>
<keyword evidence="1" id="KW-0732">Signal</keyword>
<organism evidence="4 5">
    <name type="scientific">Hansschlegelia zhihuaiae</name>
    <dbReference type="NCBI Taxonomy" id="405005"/>
    <lineage>
        <taxon>Bacteria</taxon>
        <taxon>Pseudomonadati</taxon>
        <taxon>Pseudomonadota</taxon>
        <taxon>Alphaproteobacteria</taxon>
        <taxon>Hyphomicrobiales</taxon>
        <taxon>Methylopilaceae</taxon>
        <taxon>Hansschlegelia</taxon>
    </lineage>
</organism>
<dbReference type="InterPro" id="IPR014162">
    <property type="entry name" value="CpoB_C"/>
</dbReference>
<feature type="compositionally biased region" description="Gly residues" evidence="3">
    <location>
        <begin position="176"/>
        <end position="187"/>
    </location>
</feature>
<keyword evidence="5" id="KW-1185">Reference proteome</keyword>
<dbReference type="SUPFAM" id="SSF48452">
    <property type="entry name" value="TPR-like"/>
    <property type="match status" value="1"/>
</dbReference>
<dbReference type="Pfam" id="PF13174">
    <property type="entry name" value="TPR_6"/>
    <property type="match status" value="1"/>
</dbReference>
<dbReference type="OrthoDB" id="7185608at2"/>
<comment type="caution">
    <text evidence="4">The sequence shown here is derived from an EMBL/GenBank/DDBJ whole genome shotgun (WGS) entry which is preliminary data.</text>
</comment>
<dbReference type="NCBIfam" id="TIGR02795">
    <property type="entry name" value="tol_pal_ybgF"/>
    <property type="match status" value="1"/>
</dbReference>
<accession>A0A4Q0MKG3</accession>
<keyword evidence="2" id="KW-0802">TPR repeat</keyword>
<dbReference type="RefSeq" id="WP_128777327.1">
    <property type="nucleotide sequence ID" value="NZ_RYFI01000008.1"/>
</dbReference>
<reference evidence="4 5" key="1">
    <citation type="submission" date="2018-12" db="EMBL/GenBank/DDBJ databases">
        <title>bacterium Hansschlegelia zhihuaiae S113.</title>
        <authorList>
            <person name="He J."/>
        </authorList>
    </citation>
    <scope>NUCLEOTIDE SEQUENCE [LARGE SCALE GENOMIC DNA]</scope>
    <source>
        <strain evidence="4 5">S 113</strain>
    </source>
</reference>
<dbReference type="AlphaFoldDB" id="A0A4Q0MKG3"/>
<dbReference type="Proteomes" id="UP000289708">
    <property type="component" value="Unassembled WGS sequence"/>
</dbReference>
<proteinExistence type="inferred from homology"/>
<comment type="function">
    <text evidence="1">Mediates coordination of peptidoglycan synthesis and outer membrane constriction during cell division.</text>
</comment>